<keyword evidence="4" id="KW-0998">Cell outer membrane</keyword>
<name>A0ABS5FWA5_9BRAD</name>
<accession>A0ABS5FWA5</accession>
<evidence type="ECO:0000256" key="2">
    <source>
        <dbReference type="ARBA" id="ARBA00022729"/>
    </source>
</evidence>
<dbReference type="InterPro" id="IPR011250">
    <property type="entry name" value="OMP/PagP_B-barrel"/>
</dbReference>
<evidence type="ECO:0000256" key="6">
    <source>
        <dbReference type="SAM" id="SignalP"/>
    </source>
</evidence>
<evidence type="ECO:0000256" key="1">
    <source>
        <dbReference type="ARBA" id="ARBA00004442"/>
    </source>
</evidence>
<dbReference type="PANTHER" id="PTHR34001">
    <property type="entry name" value="BLL7405 PROTEIN"/>
    <property type="match status" value="1"/>
</dbReference>
<keyword evidence="3" id="KW-0472">Membrane</keyword>
<comment type="similarity">
    <text evidence="5">Belongs to the Omp25/RopB family.</text>
</comment>
<evidence type="ECO:0000313" key="9">
    <source>
        <dbReference type="Proteomes" id="UP001315278"/>
    </source>
</evidence>
<comment type="subcellular location">
    <subcellularLocation>
        <location evidence="1">Cell outer membrane</location>
    </subcellularLocation>
</comment>
<protein>
    <submittedName>
        <fullName evidence="8">Outer membrane beta-barrel protein</fullName>
    </submittedName>
</protein>
<dbReference type="EMBL" id="JAFCJH010000068">
    <property type="protein sequence ID" value="MBR0800995.1"/>
    <property type="molecule type" value="Genomic_DNA"/>
</dbReference>
<proteinExistence type="inferred from homology"/>
<dbReference type="Pfam" id="PF13505">
    <property type="entry name" value="OMP_b-brl"/>
    <property type="match status" value="1"/>
</dbReference>
<dbReference type="InterPro" id="IPR051692">
    <property type="entry name" value="OMP-like"/>
</dbReference>
<keyword evidence="9" id="KW-1185">Reference proteome</keyword>
<organism evidence="8 9">
    <name type="scientific">Bradyrhizobium jicamae</name>
    <dbReference type="NCBI Taxonomy" id="280332"/>
    <lineage>
        <taxon>Bacteria</taxon>
        <taxon>Pseudomonadati</taxon>
        <taxon>Pseudomonadota</taxon>
        <taxon>Alphaproteobacteria</taxon>
        <taxon>Hyphomicrobiales</taxon>
        <taxon>Nitrobacteraceae</taxon>
        <taxon>Bradyrhizobium</taxon>
    </lineage>
</organism>
<dbReference type="PANTHER" id="PTHR34001:SF3">
    <property type="entry name" value="BLL7405 PROTEIN"/>
    <property type="match status" value="1"/>
</dbReference>
<reference evidence="9" key="1">
    <citation type="journal article" date="2021" name="ISME J.">
        <title>Evolutionary origin and ecological implication of a unique nif island in free-living Bradyrhizobium lineages.</title>
        <authorList>
            <person name="Tao J."/>
        </authorList>
    </citation>
    <scope>NUCLEOTIDE SEQUENCE [LARGE SCALE GENOMIC DNA]</scope>
    <source>
        <strain evidence="9">SZCCT0434</strain>
    </source>
</reference>
<evidence type="ECO:0000256" key="3">
    <source>
        <dbReference type="ARBA" id="ARBA00023136"/>
    </source>
</evidence>
<feature type="signal peptide" evidence="6">
    <location>
        <begin position="1"/>
        <end position="20"/>
    </location>
</feature>
<comment type="caution">
    <text evidence="8">The sequence shown here is derived from an EMBL/GenBank/DDBJ whole genome shotgun (WGS) entry which is preliminary data.</text>
</comment>
<gene>
    <name evidence="8" type="ORF">JQ615_37115</name>
</gene>
<evidence type="ECO:0000313" key="8">
    <source>
        <dbReference type="EMBL" id="MBR0800995.1"/>
    </source>
</evidence>
<sequence length="268" mass="28375">MKTVFVAASALVLGIASASAADLAARPYAKAPPVVAAAYDWSGFYVGVNGGGGWSRTCWDALPFPINIPALGPPFNISGPEGCHTASGGTAGGQIGYRWQQASWVFGLEAQGNWADLTGSNASQLAPFFTGFANRTKTDAIGLFTGQVGYAWSSFLLYLKGGAAVVHDTYDSFLTAPQGPLPTGFVSDTGGETRWGAAVGIGGEFAFTQNWSVALEYDHLFMGNSSVHMTYDPAFIAQLNHDERIHQDIDLVTVRLDYRFGGPVVAKY</sequence>
<keyword evidence="2 6" id="KW-0732">Signal</keyword>
<dbReference type="Gene3D" id="2.40.160.20">
    <property type="match status" value="1"/>
</dbReference>
<dbReference type="RefSeq" id="WP_212495179.1">
    <property type="nucleotide sequence ID" value="NZ_JAFCJH010000068.1"/>
</dbReference>
<evidence type="ECO:0000256" key="5">
    <source>
        <dbReference type="ARBA" id="ARBA00038306"/>
    </source>
</evidence>
<dbReference type="InterPro" id="IPR027385">
    <property type="entry name" value="Beta-barrel_OMP"/>
</dbReference>
<evidence type="ECO:0000259" key="7">
    <source>
        <dbReference type="Pfam" id="PF13505"/>
    </source>
</evidence>
<feature type="domain" description="Outer membrane protein beta-barrel" evidence="7">
    <location>
        <begin position="9"/>
        <end position="223"/>
    </location>
</feature>
<evidence type="ECO:0000256" key="4">
    <source>
        <dbReference type="ARBA" id="ARBA00023237"/>
    </source>
</evidence>
<dbReference type="SUPFAM" id="SSF56925">
    <property type="entry name" value="OMPA-like"/>
    <property type="match status" value="1"/>
</dbReference>
<feature type="chain" id="PRO_5047408634" evidence="6">
    <location>
        <begin position="21"/>
        <end position="268"/>
    </location>
</feature>
<dbReference type="Proteomes" id="UP001315278">
    <property type="component" value="Unassembled WGS sequence"/>
</dbReference>